<dbReference type="Proteomes" id="UP001159363">
    <property type="component" value="Chromosome 15"/>
</dbReference>
<accession>A0ABQ9G3U7</accession>
<name>A0ABQ9G3U7_9NEOP</name>
<keyword evidence="3" id="KW-1185">Reference proteome</keyword>
<organism evidence="2 3">
    <name type="scientific">Dryococelus australis</name>
    <dbReference type="NCBI Taxonomy" id="614101"/>
    <lineage>
        <taxon>Eukaryota</taxon>
        <taxon>Metazoa</taxon>
        <taxon>Ecdysozoa</taxon>
        <taxon>Arthropoda</taxon>
        <taxon>Hexapoda</taxon>
        <taxon>Insecta</taxon>
        <taxon>Pterygota</taxon>
        <taxon>Neoptera</taxon>
        <taxon>Polyneoptera</taxon>
        <taxon>Phasmatodea</taxon>
        <taxon>Verophasmatodea</taxon>
        <taxon>Anareolatae</taxon>
        <taxon>Phasmatidae</taxon>
        <taxon>Eurycanthinae</taxon>
        <taxon>Dryococelus</taxon>
    </lineage>
</organism>
<reference evidence="2 3" key="1">
    <citation type="submission" date="2023-02" db="EMBL/GenBank/DDBJ databases">
        <title>LHISI_Scaffold_Assembly.</title>
        <authorList>
            <person name="Stuart O.P."/>
            <person name="Cleave R."/>
            <person name="Magrath M.J.L."/>
            <person name="Mikheyev A.S."/>
        </authorList>
    </citation>
    <scope>NUCLEOTIDE SEQUENCE [LARGE SCALE GENOMIC DNA]</scope>
    <source>
        <strain evidence="2">Daus_M_001</strain>
        <tissue evidence="2">Leg muscle</tissue>
    </source>
</reference>
<evidence type="ECO:0000313" key="3">
    <source>
        <dbReference type="Proteomes" id="UP001159363"/>
    </source>
</evidence>
<dbReference type="EMBL" id="JARBHB010000016">
    <property type="protein sequence ID" value="KAJ8867144.1"/>
    <property type="molecule type" value="Genomic_DNA"/>
</dbReference>
<evidence type="ECO:0000256" key="1">
    <source>
        <dbReference type="SAM" id="MobiDB-lite"/>
    </source>
</evidence>
<sequence>MCAGREDPLGVGGSGSDHIQVKVGPHVRFYHTDHIRRSQLGSLETSSGKVGHTGRGEARKPTTGARQQKGAQRRKPPAPTTMRQEADQSHQQNQGQGVRTGW</sequence>
<proteinExistence type="predicted"/>
<gene>
    <name evidence="2" type="ORF">PR048_033008</name>
</gene>
<comment type="caution">
    <text evidence="2">The sequence shown here is derived from an EMBL/GenBank/DDBJ whole genome shotgun (WGS) entry which is preliminary data.</text>
</comment>
<feature type="compositionally biased region" description="Polar residues" evidence="1">
    <location>
        <begin position="39"/>
        <end position="48"/>
    </location>
</feature>
<protein>
    <submittedName>
        <fullName evidence="2">Uncharacterized protein</fullName>
    </submittedName>
</protein>
<evidence type="ECO:0000313" key="2">
    <source>
        <dbReference type="EMBL" id="KAJ8867144.1"/>
    </source>
</evidence>
<feature type="compositionally biased region" description="Polar residues" evidence="1">
    <location>
        <begin position="89"/>
        <end position="102"/>
    </location>
</feature>
<feature type="region of interest" description="Disordered" evidence="1">
    <location>
        <begin position="1"/>
        <end position="102"/>
    </location>
</feature>